<evidence type="ECO:0000313" key="2">
    <source>
        <dbReference type="EMBL" id="EIJ28774.1"/>
    </source>
</evidence>
<dbReference type="InterPro" id="IPR006531">
    <property type="entry name" value="Gp5/Vgr_OB"/>
</dbReference>
<feature type="domain" description="Gp5/Type VI secretion system Vgr protein OB-fold" evidence="1">
    <location>
        <begin position="18"/>
        <end position="71"/>
    </location>
</feature>
<reference evidence="2 3" key="1">
    <citation type="submission" date="2012-04" db="EMBL/GenBank/DDBJ databases">
        <authorList>
            <person name="Durkin A.S."/>
            <person name="McCorrison J."/>
            <person name="Torralba M."/>
            <person name="Gillis M."/>
            <person name="Methe B."/>
            <person name="Sutton G."/>
            <person name="Nelson K.E."/>
        </authorList>
    </citation>
    <scope>NUCLEOTIDE SEQUENCE [LARGE SCALE GENOMIC DNA]</scope>
    <source>
        <strain evidence="2 3">HK2019</strain>
    </source>
</reference>
<protein>
    <submittedName>
        <fullName evidence="2">Phage-like baseplate assembly protein</fullName>
    </submittedName>
</protein>
<gene>
    <name evidence="2" type="ORF">HMPREF1119_2069</name>
</gene>
<evidence type="ECO:0000313" key="3">
    <source>
        <dbReference type="Proteomes" id="UP000003778"/>
    </source>
</evidence>
<proteinExistence type="predicted"/>
<dbReference type="Proteomes" id="UP000003778">
    <property type="component" value="Unassembled WGS sequence"/>
</dbReference>
<sequence>GTQVAHVTGPEGEEIYCDEWGRVKLQFPWDRLGNFDEHSSCWVRVVQGWAGAQYGNMMIPRIGHEVLVKFLKW</sequence>
<dbReference type="EMBL" id="AJTC01000040">
    <property type="protein sequence ID" value="EIJ28774.1"/>
    <property type="molecule type" value="Genomic_DNA"/>
</dbReference>
<dbReference type="InterPro" id="IPR037026">
    <property type="entry name" value="Vgr_OB-fold_dom_sf"/>
</dbReference>
<dbReference type="Pfam" id="PF04717">
    <property type="entry name" value="Phage_base_V"/>
    <property type="match status" value="1"/>
</dbReference>
<evidence type="ECO:0000259" key="1">
    <source>
        <dbReference type="Pfam" id="PF04717"/>
    </source>
</evidence>
<accession>A0ABP2NV34</accession>
<comment type="caution">
    <text evidence="2">The sequence shown here is derived from an EMBL/GenBank/DDBJ whole genome shotgun (WGS) entry which is preliminary data.</text>
</comment>
<organism evidence="2 3">
    <name type="scientific">Haemophilus parainfluenzae HK2019</name>
    <dbReference type="NCBI Taxonomy" id="1095746"/>
    <lineage>
        <taxon>Bacteria</taxon>
        <taxon>Pseudomonadati</taxon>
        <taxon>Pseudomonadota</taxon>
        <taxon>Gammaproteobacteria</taxon>
        <taxon>Pasteurellales</taxon>
        <taxon>Pasteurellaceae</taxon>
        <taxon>Haemophilus</taxon>
    </lineage>
</organism>
<dbReference type="Gene3D" id="2.40.50.230">
    <property type="entry name" value="Gp5 N-terminal domain"/>
    <property type="match status" value="1"/>
</dbReference>
<dbReference type="SUPFAM" id="SSF69255">
    <property type="entry name" value="gp5 N-terminal domain-like"/>
    <property type="match status" value="1"/>
</dbReference>
<name>A0ABP2NV34_HAEPA</name>
<feature type="non-terminal residue" evidence="2">
    <location>
        <position position="1"/>
    </location>
</feature>
<keyword evidence="3" id="KW-1185">Reference proteome</keyword>